<name>A0A7J7N468_9MAGN</name>
<evidence type="ECO:0000313" key="16">
    <source>
        <dbReference type="EMBL" id="KAF6161917.1"/>
    </source>
</evidence>
<accession>A0A7J7N468</accession>
<feature type="binding site" description="axial binding residue" evidence="11">
    <location>
        <position position="244"/>
    </location>
    <ligand>
        <name>heme b</name>
        <dbReference type="ChEBI" id="CHEBI:60344"/>
        <label>1</label>
    </ligand>
    <ligandPart>
        <name>Fe</name>
        <dbReference type="ChEBI" id="CHEBI:18248"/>
    </ligandPart>
</feature>
<comment type="cofactor">
    <cofactor evidence="10">
        <name>heme b</name>
        <dbReference type="ChEBI" id="CHEBI:60344"/>
    </cofactor>
    <text evidence="10">Binds 2 heme b groups non-covalently.</text>
</comment>
<dbReference type="PIRSF" id="PIRSF037471">
    <property type="entry name" value="UCP037471"/>
    <property type="match status" value="1"/>
</dbReference>
<dbReference type="PANTHER" id="PTHR23130">
    <property type="entry name" value="CYTOCHROME B561 AND DOMON DOMAIN-CONTAINING PROTEIN"/>
    <property type="match status" value="1"/>
</dbReference>
<dbReference type="EMBL" id="JACGCM010001069">
    <property type="protein sequence ID" value="KAF6161917.1"/>
    <property type="molecule type" value="Genomic_DNA"/>
</dbReference>
<feature type="transmembrane region" description="Helical" evidence="12">
    <location>
        <begin position="239"/>
        <end position="260"/>
    </location>
</feature>
<evidence type="ECO:0000256" key="10">
    <source>
        <dbReference type="PIRNR" id="PIRNR037471"/>
    </source>
</evidence>
<dbReference type="OrthoDB" id="2419613at2759"/>
<dbReference type="GO" id="GO:0016020">
    <property type="term" value="C:membrane"/>
    <property type="evidence" value="ECO:0007669"/>
    <property type="project" value="UniProtKB-SubCell"/>
</dbReference>
<evidence type="ECO:0000256" key="12">
    <source>
        <dbReference type="SAM" id="Phobius"/>
    </source>
</evidence>
<evidence type="ECO:0000313" key="17">
    <source>
        <dbReference type="Proteomes" id="UP000541444"/>
    </source>
</evidence>
<dbReference type="InterPro" id="IPR006593">
    <property type="entry name" value="Cyt_b561/ferric_Rdtase_TM"/>
</dbReference>
<evidence type="ECO:0000256" key="11">
    <source>
        <dbReference type="PIRSR" id="PIRSR037471-1"/>
    </source>
</evidence>
<reference evidence="16 17" key="1">
    <citation type="journal article" date="2020" name="IScience">
        <title>Genome Sequencing of the Endangered Kingdonia uniflora (Circaeasteraceae, Ranunculales) Reveals Potential Mechanisms of Evolutionary Specialization.</title>
        <authorList>
            <person name="Sun Y."/>
            <person name="Deng T."/>
            <person name="Zhang A."/>
            <person name="Moore M.J."/>
            <person name="Landis J.B."/>
            <person name="Lin N."/>
            <person name="Zhang H."/>
            <person name="Zhang X."/>
            <person name="Huang J."/>
            <person name="Zhang X."/>
            <person name="Sun H."/>
            <person name="Wang H."/>
        </authorList>
    </citation>
    <scope>NUCLEOTIDE SEQUENCE [LARGE SCALE GENOMIC DNA]</scope>
    <source>
        <strain evidence="16">TB1705</strain>
        <tissue evidence="16">Leaf</tissue>
    </source>
</reference>
<keyword evidence="6 10" id="KW-0249">Electron transport</keyword>
<dbReference type="Pfam" id="PF03188">
    <property type="entry name" value="Cytochrom_B561"/>
    <property type="match status" value="1"/>
</dbReference>
<feature type="transmembrane region" description="Helical" evidence="12">
    <location>
        <begin position="344"/>
        <end position="367"/>
    </location>
</feature>
<keyword evidence="17" id="KW-1185">Reference proteome</keyword>
<feature type="signal peptide" evidence="13">
    <location>
        <begin position="1"/>
        <end position="23"/>
    </location>
</feature>
<evidence type="ECO:0000256" key="13">
    <source>
        <dbReference type="SAM" id="SignalP"/>
    </source>
</evidence>
<evidence type="ECO:0000256" key="6">
    <source>
        <dbReference type="ARBA" id="ARBA00022982"/>
    </source>
</evidence>
<dbReference type="FunFam" id="1.20.120.1770:FF:000007">
    <property type="entry name" value="Cytochrome b561 and DOMON domain-containing protein"/>
    <property type="match status" value="1"/>
</dbReference>
<feature type="transmembrane region" description="Helical" evidence="12">
    <location>
        <begin position="280"/>
        <end position="297"/>
    </location>
</feature>
<dbReference type="PROSITE" id="PS50939">
    <property type="entry name" value="CYTOCHROME_B561"/>
    <property type="match status" value="1"/>
</dbReference>
<dbReference type="PROSITE" id="PS50836">
    <property type="entry name" value="DOMON"/>
    <property type="match status" value="1"/>
</dbReference>
<feature type="binding site" description="axial binding residue" evidence="11">
    <location>
        <position position="277"/>
    </location>
    <ligand>
        <name>heme b</name>
        <dbReference type="ChEBI" id="CHEBI:60344"/>
        <label>1</label>
    </ligand>
    <ligandPart>
        <name>Fe</name>
        <dbReference type="ChEBI" id="CHEBI:18248"/>
    </ligandPart>
</feature>
<keyword evidence="8 10" id="KW-0472">Membrane</keyword>
<comment type="caution">
    <text evidence="16">The sequence shown here is derived from an EMBL/GenBank/DDBJ whole genome shotgun (WGS) entry which is preliminary data.</text>
</comment>
<keyword evidence="11" id="KW-0408">Iron</keyword>
<dbReference type="SMART" id="SM00665">
    <property type="entry name" value="B561"/>
    <property type="match status" value="1"/>
</dbReference>
<keyword evidence="5 13" id="KW-0732">Signal</keyword>
<dbReference type="InterPro" id="IPR005018">
    <property type="entry name" value="DOMON_domain"/>
</dbReference>
<evidence type="ECO:0000256" key="9">
    <source>
        <dbReference type="ARBA" id="ARBA00053871"/>
    </source>
</evidence>
<feature type="domain" description="DOMON" evidence="14">
    <location>
        <begin position="46"/>
        <end position="161"/>
    </location>
</feature>
<keyword evidence="3 12" id="KW-0812">Transmembrane</keyword>
<comment type="subcellular location">
    <subcellularLocation>
        <location evidence="1">Membrane</location>
        <topology evidence="1">Multi-pass membrane protein</topology>
    </subcellularLocation>
</comment>
<evidence type="ECO:0000259" key="15">
    <source>
        <dbReference type="PROSITE" id="PS50939"/>
    </source>
</evidence>
<dbReference type="AlphaFoldDB" id="A0A7J7N468"/>
<evidence type="ECO:0000259" key="14">
    <source>
        <dbReference type="PROSITE" id="PS50836"/>
    </source>
</evidence>
<evidence type="ECO:0000256" key="1">
    <source>
        <dbReference type="ARBA" id="ARBA00004141"/>
    </source>
</evidence>
<evidence type="ECO:0000256" key="7">
    <source>
        <dbReference type="ARBA" id="ARBA00022989"/>
    </source>
</evidence>
<keyword evidence="7 12" id="KW-1133">Transmembrane helix</keyword>
<dbReference type="Gene3D" id="1.20.120.1770">
    <property type="match status" value="1"/>
</dbReference>
<dbReference type="PANTHER" id="PTHR23130:SF167">
    <property type="entry name" value="CYTOCHROME B561 AND DOMON DOMAIN-CONTAINING PROTEIN"/>
    <property type="match status" value="1"/>
</dbReference>
<proteinExistence type="predicted"/>
<dbReference type="InterPro" id="IPR045265">
    <property type="entry name" value="AIR12_DOMON"/>
</dbReference>
<feature type="transmembrane region" description="Helical" evidence="12">
    <location>
        <begin position="309"/>
        <end position="329"/>
    </location>
</feature>
<feature type="chain" id="PRO_5029874851" description="Cytochrome b561 and DOMON domain-containing protein" evidence="13">
    <location>
        <begin position="24"/>
        <end position="391"/>
    </location>
</feature>
<dbReference type="GO" id="GO:0046872">
    <property type="term" value="F:metal ion binding"/>
    <property type="evidence" value="ECO:0007669"/>
    <property type="project" value="UniProtKB-KW"/>
</dbReference>
<evidence type="ECO:0000256" key="3">
    <source>
        <dbReference type="ARBA" id="ARBA00022692"/>
    </source>
</evidence>
<dbReference type="Pfam" id="PF04526">
    <property type="entry name" value="DUF568"/>
    <property type="match status" value="1"/>
</dbReference>
<evidence type="ECO:0000256" key="2">
    <source>
        <dbReference type="ARBA" id="ARBA00022448"/>
    </source>
</evidence>
<gene>
    <name evidence="16" type="ORF">GIB67_014119</name>
</gene>
<dbReference type="Proteomes" id="UP000541444">
    <property type="component" value="Unassembled WGS sequence"/>
</dbReference>
<evidence type="ECO:0000256" key="4">
    <source>
        <dbReference type="ARBA" id="ARBA00022723"/>
    </source>
</evidence>
<feature type="domain" description="Cytochrome b561" evidence="15">
    <location>
        <begin position="168"/>
        <end position="369"/>
    </location>
</feature>
<dbReference type="CDD" id="cd09629">
    <property type="entry name" value="DOMON_CIL1_like"/>
    <property type="match status" value="1"/>
</dbReference>
<evidence type="ECO:0000256" key="8">
    <source>
        <dbReference type="ARBA" id="ARBA00023136"/>
    </source>
</evidence>
<protein>
    <recommendedName>
        <fullName evidence="10">Cytochrome b561 and DOMON domain-containing protein</fullName>
    </recommendedName>
</protein>
<dbReference type="InterPro" id="IPR017214">
    <property type="entry name" value="UCP037471"/>
</dbReference>
<feature type="binding site" description="axial binding residue" evidence="11">
    <location>
        <position position="313"/>
    </location>
    <ligand>
        <name>heme b</name>
        <dbReference type="ChEBI" id="CHEBI:60344"/>
        <label>1</label>
    </ligand>
    <ligandPart>
        <name>Fe</name>
        <dbReference type="ChEBI" id="CHEBI:18248"/>
    </ligandPart>
</feature>
<organism evidence="16 17">
    <name type="scientific">Kingdonia uniflora</name>
    <dbReference type="NCBI Taxonomy" id="39325"/>
    <lineage>
        <taxon>Eukaryota</taxon>
        <taxon>Viridiplantae</taxon>
        <taxon>Streptophyta</taxon>
        <taxon>Embryophyta</taxon>
        <taxon>Tracheophyta</taxon>
        <taxon>Spermatophyta</taxon>
        <taxon>Magnoliopsida</taxon>
        <taxon>Ranunculales</taxon>
        <taxon>Circaeasteraceae</taxon>
        <taxon>Kingdonia</taxon>
    </lineage>
</organism>
<keyword evidence="2 10" id="KW-0813">Transport</keyword>
<keyword evidence="4 11" id="KW-0479">Metal-binding</keyword>
<dbReference type="CDD" id="cd08760">
    <property type="entry name" value="Cyt_b561_FRRS1_like"/>
    <property type="match status" value="1"/>
</dbReference>
<evidence type="ECO:0000256" key="5">
    <source>
        <dbReference type="ARBA" id="ARBA00022729"/>
    </source>
</evidence>
<sequence>MSKFYRPCLVVFVLVSLVFSSSAQTCKNQVFKSNKGFTACNDLPVLNSFLHWTYEASNRTVDLAFRYSGTTASKWVVYALNPSSTGGMIGAQSLVAFEQENGVVKAYTSSVTGFDTTLAEGNLSFRVPSLSAEITSTEITIYATLVLPGTSTKINHVWQEGPVQTGNVLSMHTQDTAHTTSMGNIDFQSGVSSSSGGTDSKQKRKNAHGVLNAVSWGTLMPIGAMIARYLRVFKSANPAWFYLHASWQTAAYVIGTAGWITGLKLGNESKGITHSTHRNVGITLFVLAMLQIFALLLRPKPDHKYRLYWNIYHHVTGYTVLFLSVFNVYEGFDILDPEKKWKRIYTGVLITIASIAVVLEALTWIIVIRRKKAAKSQSGANGVNGYGSARL</sequence>
<comment type="function">
    <text evidence="9">May act as a catecholamine-responsive trans-membrane electron transporter.</text>
</comment>
<feature type="binding site" description="axial binding residue" evidence="11">
    <location>
        <position position="208"/>
    </location>
    <ligand>
        <name>heme b</name>
        <dbReference type="ChEBI" id="CHEBI:60344"/>
        <label>1</label>
    </ligand>
    <ligandPart>
        <name>Fe</name>
        <dbReference type="ChEBI" id="CHEBI:18248"/>
    </ligandPart>
</feature>